<evidence type="ECO:0000256" key="6">
    <source>
        <dbReference type="ARBA" id="ARBA00022679"/>
    </source>
</evidence>
<dbReference type="Pfam" id="PF01627">
    <property type="entry name" value="Hpt"/>
    <property type="match status" value="1"/>
</dbReference>
<evidence type="ECO:0000256" key="13">
    <source>
        <dbReference type="ARBA" id="ARBA00023136"/>
    </source>
</evidence>
<comment type="subcellular location">
    <subcellularLocation>
        <location evidence="2">Cell membrane</location>
        <topology evidence="2">Multi-pass membrane protein</topology>
    </subcellularLocation>
</comment>
<keyword evidence="11 18" id="KW-1133">Transmembrane helix</keyword>
<evidence type="ECO:0000256" key="17">
    <source>
        <dbReference type="PROSITE-ProRule" id="PRU00169"/>
    </source>
</evidence>
<dbReference type="SUPFAM" id="SSF55785">
    <property type="entry name" value="PYP-like sensor domain (PAS domain)"/>
    <property type="match status" value="1"/>
</dbReference>
<dbReference type="Gene3D" id="3.30.565.10">
    <property type="entry name" value="Histidine kinase-like ATPase, C-terminal domain"/>
    <property type="match status" value="1"/>
</dbReference>
<evidence type="ECO:0000259" key="21">
    <source>
        <dbReference type="PROSITE" id="PS50113"/>
    </source>
</evidence>
<dbReference type="InterPro" id="IPR035965">
    <property type="entry name" value="PAS-like_dom_sf"/>
</dbReference>
<name>A0A401JFK9_9PROT</name>
<evidence type="ECO:0000256" key="2">
    <source>
        <dbReference type="ARBA" id="ARBA00004651"/>
    </source>
</evidence>
<protein>
    <recommendedName>
        <fullName evidence="15">Virulence sensor protein BvgS</fullName>
        <ecNumber evidence="3">2.7.13.3</ecNumber>
    </recommendedName>
</protein>
<dbReference type="FunFam" id="1.10.287.130:FF:000003">
    <property type="entry name" value="Histidine kinase"/>
    <property type="match status" value="1"/>
</dbReference>
<dbReference type="NCBIfam" id="TIGR00229">
    <property type="entry name" value="sensory_box"/>
    <property type="match status" value="1"/>
</dbReference>
<evidence type="ECO:0000256" key="18">
    <source>
        <dbReference type="SAM" id="Phobius"/>
    </source>
</evidence>
<keyword evidence="9 23" id="KW-0418">Kinase</keyword>
<dbReference type="Gene3D" id="3.30.450.20">
    <property type="entry name" value="PAS domain"/>
    <property type="match status" value="1"/>
</dbReference>
<keyword evidence="24" id="KW-1185">Reference proteome</keyword>
<gene>
    <name evidence="23" type="ORF">SFMTTN_2233</name>
</gene>
<dbReference type="InterPro" id="IPR008207">
    <property type="entry name" value="Sig_transdc_His_kin_Hpt_dom"/>
</dbReference>
<evidence type="ECO:0000259" key="22">
    <source>
        <dbReference type="PROSITE" id="PS50894"/>
    </source>
</evidence>
<dbReference type="SUPFAM" id="SSF52172">
    <property type="entry name" value="CheY-like"/>
    <property type="match status" value="1"/>
</dbReference>
<dbReference type="GO" id="GO:0005886">
    <property type="term" value="C:plasma membrane"/>
    <property type="evidence" value="ECO:0007669"/>
    <property type="project" value="UniProtKB-SubCell"/>
</dbReference>
<dbReference type="InterPro" id="IPR036641">
    <property type="entry name" value="HPT_dom_sf"/>
</dbReference>
<evidence type="ECO:0000313" key="24">
    <source>
        <dbReference type="Proteomes" id="UP000286806"/>
    </source>
</evidence>
<dbReference type="PANTHER" id="PTHR45339:SF1">
    <property type="entry name" value="HYBRID SIGNAL TRANSDUCTION HISTIDINE KINASE J"/>
    <property type="match status" value="1"/>
</dbReference>
<keyword evidence="7 18" id="KW-0812">Transmembrane</keyword>
<dbReference type="InterPro" id="IPR024478">
    <property type="entry name" value="HlyB_4HB_MCP"/>
</dbReference>
<dbReference type="PROSITE" id="PS50894">
    <property type="entry name" value="HPT"/>
    <property type="match status" value="1"/>
</dbReference>
<evidence type="ECO:0000256" key="9">
    <source>
        <dbReference type="ARBA" id="ARBA00022777"/>
    </source>
</evidence>
<evidence type="ECO:0000259" key="20">
    <source>
        <dbReference type="PROSITE" id="PS50110"/>
    </source>
</evidence>
<organism evidence="23 24">
    <name type="scientific">Sulfuriferula multivorans</name>
    <dbReference type="NCBI Taxonomy" id="1559896"/>
    <lineage>
        <taxon>Bacteria</taxon>
        <taxon>Pseudomonadati</taxon>
        <taxon>Pseudomonadota</taxon>
        <taxon>Betaproteobacteria</taxon>
        <taxon>Nitrosomonadales</taxon>
        <taxon>Sulfuricellaceae</taxon>
        <taxon>Sulfuriferula</taxon>
    </lineage>
</organism>
<dbReference type="InterPro" id="IPR036890">
    <property type="entry name" value="HATPase_C_sf"/>
</dbReference>
<dbReference type="Pfam" id="PF13426">
    <property type="entry name" value="PAS_9"/>
    <property type="match status" value="1"/>
</dbReference>
<feature type="domain" description="Response regulatory" evidence="20">
    <location>
        <begin position="616"/>
        <end position="731"/>
    </location>
</feature>
<dbReference type="CDD" id="cd00130">
    <property type="entry name" value="PAS"/>
    <property type="match status" value="1"/>
</dbReference>
<evidence type="ECO:0000256" key="15">
    <source>
        <dbReference type="ARBA" id="ARBA00070152"/>
    </source>
</evidence>
<evidence type="ECO:0000256" key="16">
    <source>
        <dbReference type="PROSITE-ProRule" id="PRU00110"/>
    </source>
</evidence>
<dbReference type="SMART" id="SM00448">
    <property type="entry name" value="REC"/>
    <property type="match status" value="1"/>
</dbReference>
<dbReference type="AlphaFoldDB" id="A0A401JFK9"/>
<dbReference type="InterPro" id="IPR000700">
    <property type="entry name" value="PAS-assoc_C"/>
</dbReference>
<dbReference type="SMART" id="SM00388">
    <property type="entry name" value="HisKA"/>
    <property type="match status" value="1"/>
</dbReference>
<evidence type="ECO:0000256" key="11">
    <source>
        <dbReference type="ARBA" id="ARBA00022989"/>
    </source>
</evidence>
<comment type="function">
    <text evidence="14">Member of the two-component regulatory system BvgS/BvgA. Phosphorylates BvgA via a four-step phosphorelay in response to environmental signals.</text>
</comment>
<feature type="modified residue" description="Phosphohistidine" evidence="16">
    <location>
        <position position="803"/>
    </location>
</feature>
<dbReference type="CDD" id="cd17546">
    <property type="entry name" value="REC_hyHK_CKI1_RcsC-like"/>
    <property type="match status" value="1"/>
</dbReference>
<feature type="modified residue" description="4-aspartylphosphate" evidence="17">
    <location>
        <position position="665"/>
    </location>
</feature>
<dbReference type="SUPFAM" id="SSF47226">
    <property type="entry name" value="Histidine-containing phosphotransfer domain, HPT domain"/>
    <property type="match status" value="1"/>
</dbReference>
<feature type="domain" description="Histidine kinase" evidence="19">
    <location>
        <begin position="368"/>
        <end position="591"/>
    </location>
</feature>
<evidence type="ECO:0000256" key="8">
    <source>
        <dbReference type="ARBA" id="ARBA00022741"/>
    </source>
</evidence>
<dbReference type="SUPFAM" id="SSF47384">
    <property type="entry name" value="Homodimeric domain of signal transducing histidine kinase"/>
    <property type="match status" value="1"/>
</dbReference>
<evidence type="ECO:0000259" key="19">
    <source>
        <dbReference type="PROSITE" id="PS50109"/>
    </source>
</evidence>
<proteinExistence type="predicted"/>
<evidence type="ECO:0000256" key="12">
    <source>
        <dbReference type="ARBA" id="ARBA00023012"/>
    </source>
</evidence>
<dbReference type="Gene3D" id="1.20.120.160">
    <property type="entry name" value="HPT domain"/>
    <property type="match status" value="1"/>
</dbReference>
<evidence type="ECO:0000256" key="10">
    <source>
        <dbReference type="ARBA" id="ARBA00022840"/>
    </source>
</evidence>
<dbReference type="CDD" id="cd00082">
    <property type="entry name" value="HisKA"/>
    <property type="match status" value="1"/>
</dbReference>
<keyword evidence="13 18" id="KW-0472">Membrane</keyword>
<dbReference type="InterPro" id="IPR003661">
    <property type="entry name" value="HisK_dim/P_dom"/>
</dbReference>
<dbReference type="SMART" id="SM00387">
    <property type="entry name" value="HATPase_c"/>
    <property type="match status" value="1"/>
</dbReference>
<dbReference type="InterPro" id="IPR001789">
    <property type="entry name" value="Sig_transdc_resp-reg_receiver"/>
</dbReference>
<evidence type="ECO:0000256" key="14">
    <source>
        <dbReference type="ARBA" id="ARBA00058004"/>
    </source>
</evidence>
<dbReference type="Pfam" id="PF00512">
    <property type="entry name" value="HisKA"/>
    <property type="match status" value="1"/>
</dbReference>
<dbReference type="PRINTS" id="PR00344">
    <property type="entry name" value="BCTRLSENSOR"/>
</dbReference>
<evidence type="ECO:0000256" key="3">
    <source>
        <dbReference type="ARBA" id="ARBA00012438"/>
    </source>
</evidence>
<feature type="domain" description="PAC" evidence="21">
    <location>
        <begin position="300"/>
        <end position="350"/>
    </location>
</feature>
<dbReference type="EMBL" id="BGOW01000019">
    <property type="protein sequence ID" value="GBL46419.1"/>
    <property type="molecule type" value="Genomic_DNA"/>
</dbReference>
<dbReference type="GO" id="GO:0000155">
    <property type="term" value="F:phosphorelay sensor kinase activity"/>
    <property type="evidence" value="ECO:0007669"/>
    <property type="project" value="InterPro"/>
</dbReference>
<dbReference type="Gene3D" id="3.40.50.2300">
    <property type="match status" value="1"/>
</dbReference>
<dbReference type="Pfam" id="PF02518">
    <property type="entry name" value="HATPase_c"/>
    <property type="match status" value="1"/>
</dbReference>
<dbReference type="Proteomes" id="UP000286806">
    <property type="component" value="Unassembled WGS sequence"/>
</dbReference>
<keyword evidence="12" id="KW-0902">Two-component regulatory system</keyword>
<dbReference type="InterPro" id="IPR005467">
    <property type="entry name" value="His_kinase_dom"/>
</dbReference>
<keyword evidence="6" id="KW-0808">Transferase</keyword>
<dbReference type="PROSITE" id="PS50110">
    <property type="entry name" value="RESPONSE_REGULATORY"/>
    <property type="match status" value="1"/>
</dbReference>
<comment type="caution">
    <text evidence="23">The sequence shown here is derived from an EMBL/GenBank/DDBJ whole genome shotgun (WGS) entry which is preliminary data.</text>
</comment>
<comment type="catalytic activity">
    <reaction evidence="1">
        <text>ATP + protein L-histidine = ADP + protein N-phospho-L-histidine.</text>
        <dbReference type="EC" id="2.7.13.3"/>
    </reaction>
</comment>
<dbReference type="EC" id="2.7.13.3" evidence="3"/>
<dbReference type="InterPro" id="IPR011006">
    <property type="entry name" value="CheY-like_superfamily"/>
</dbReference>
<evidence type="ECO:0000256" key="7">
    <source>
        <dbReference type="ARBA" id="ARBA00022692"/>
    </source>
</evidence>
<dbReference type="InterPro" id="IPR036097">
    <property type="entry name" value="HisK_dim/P_sf"/>
</dbReference>
<accession>A0A401JFK9</accession>
<dbReference type="FunFam" id="3.30.565.10:FF:000010">
    <property type="entry name" value="Sensor histidine kinase RcsC"/>
    <property type="match status" value="1"/>
</dbReference>
<dbReference type="CDD" id="cd16922">
    <property type="entry name" value="HATPase_EvgS-ArcB-TorS-like"/>
    <property type="match status" value="1"/>
</dbReference>
<feature type="transmembrane region" description="Helical" evidence="18">
    <location>
        <begin position="190"/>
        <end position="209"/>
    </location>
</feature>
<evidence type="ECO:0000313" key="23">
    <source>
        <dbReference type="EMBL" id="GBL46419.1"/>
    </source>
</evidence>
<keyword evidence="8" id="KW-0547">Nucleotide-binding</keyword>
<feature type="transmembrane region" description="Helical" evidence="18">
    <location>
        <begin position="6"/>
        <end position="29"/>
    </location>
</feature>
<reference evidence="23 24" key="1">
    <citation type="journal article" date="2019" name="Front. Microbiol.">
        <title>Genomes of Neutrophilic Sulfur-Oxidizing Chemolithoautotrophs Representing 9 Proteobacterial Species From 8 Genera.</title>
        <authorList>
            <person name="Watanabe T."/>
            <person name="Kojima H."/>
            <person name="Umezawa K."/>
            <person name="Hori C."/>
            <person name="Takasuka T.E."/>
            <person name="Kato Y."/>
            <person name="Fukui M."/>
        </authorList>
    </citation>
    <scope>NUCLEOTIDE SEQUENCE [LARGE SCALE GENOMIC DNA]</scope>
    <source>
        <strain evidence="23 24">TTN</strain>
    </source>
</reference>
<evidence type="ECO:0000256" key="4">
    <source>
        <dbReference type="ARBA" id="ARBA00022475"/>
    </source>
</evidence>
<dbReference type="PANTHER" id="PTHR45339">
    <property type="entry name" value="HYBRID SIGNAL TRANSDUCTION HISTIDINE KINASE J"/>
    <property type="match status" value="1"/>
</dbReference>
<dbReference type="Pfam" id="PF12729">
    <property type="entry name" value="4HB_MCP_1"/>
    <property type="match status" value="1"/>
</dbReference>
<keyword evidence="4" id="KW-1003">Cell membrane</keyword>
<dbReference type="InterPro" id="IPR000014">
    <property type="entry name" value="PAS"/>
</dbReference>
<dbReference type="InterPro" id="IPR004358">
    <property type="entry name" value="Sig_transdc_His_kin-like_C"/>
</dbReference>
<dbReference type="SUPFAM" id="SSF55874">
    <property type="entry name" value="ATPase domain of HSP90 chaperone/DNA topoisomerase II/histidine kinase"/>
    <property type="match status" value="1"/>
</dbReference>
<dbReference type="InterPro" id="IPR003594">
    <property type="entry name" value="HATPase_dom"/>
</dbReference>
<dbReference type="Pfam" id="PF00072">
    <property type="entry name" value="Response_reg"/>
    <property type="match status" value="1"/>
</dbReference>
<keyword evidence="10" id="KW-0067">ATP-binding</keyword>
<dbReference type="PROSITE" id="PS50113">
    <property type="entry name" value="PAC"/>
    <property type="match status" value="1"/>
</dbReference>
<dbReference type="PROSITE" id="PS50109">
    <property type="entry name" value="HIS_KIN"/>
    <property type="match status" value="1"/>
</dbReference>
<dbReference type="GO" id="GO:0005524">
    <property type="term" value="F:ATP binding"/>
    <property type="evidence" value="ECO:0007669"/>
    <property type="project" value="UniProtKB-KW"/>
</dbReference>
<evidence type="ECO:0000256" key="1">
    <source>
        <dbReference type="ARBA" id="ARBA00000085"/>
    </source>
</evidence>
<feature type="domain" description="HPt" evidence="22">
    <location>
        <begin position="765"/>
        <end position="862"/>
    </location>
</feature>
<evidence type="ECO:0000256" key="5">
    <source>
        <dbReference type="ARBA" id="ARBA00022553"/>
    </source>
</evidence>
<keyword evidence="5 17" id="KW-0597">Phosphoprotein</keyword>
<dbReference type="Gene3D" id="1.10.287.130">
    <property type="match status" value="1"/>
</dbReference>
<sequence length="862" mass="94188">MNLRGIKYGLGLGFALILSLMVGITLLGLTQMEAINNRLVTIVTVNDYKTELASIMRDALLDRIITMHSLVLDSAPFEQNNELYDFHNYGARFSQALQAISLAKLSNEEKEILVHVRKSAAIAQPIVIHTVDLALDKKNGTALKLLQDEAIPAQKELVNELKALLKLQRDANANAAVDASDAYNETRSQMIVMGSLAGLIGALIAFVAVRRTTFQTSELQKQKLKYQTLFETNSDAIVIMDEKGFTDCNPAALKMFGIDSVQDFIARRPYQLGAPIQTDGRTAAQFSSDCVARARAEGYCFLEWQGLRDDGSEFPAEIALHAMTLDDKRVIQAIMRDITERKLAEKNLKEAHDAAVEAARLKAEFVANVSHEIRTPMNGVIGMANLMLKTTLSPQQREYAQAIYSSGKSLLTIINDILDFSKIDAGKLNLESIDFNLHETVLEIASLFVNRAEEMGLGFNCSFNPDVPEQVRGDPNRLRQILSNLVDNALKFTHAGAVYITVALAPDHVSDSTCWILFTVEDSGIGISAETQSRLFHSFSQADGSTTRKYGGTGLGLAICKQLAEMMGGHISVDSVSGRGSSFHLTLPLIRSESTALATHAPLPSPPDHTKFMGKRILVAEDNIVNQKVILHLLRHLGAQVDIAANGHEAVALAQTGVYDLTLMDCQMPEMDGYQATSLIRNSVPNAGPIIAMTANAMQGAREQCLAAGMNDYLSKPVQEEDLVNMLSRWLKHAPIQQARVSQTETVENSNPIDMPALEKNCRQDAALVSELLNLYCSSTAALLIELGSGIQAQSVTCARAAHEIKGASAYIAATEVQHLADMIEQTIKAESWDEAGNMFDDLEAAFIRVQLFVGNREAANQ</sequence>